<reference evidence="1 2" key="1">
    <citation type="submission" date="2021-06" db="EMBL/GenBank/DDBJ databases">
        <authorList>
            <person name="Palmer J.M."/>
        </authorList>
    </citation>
    <scope>NUCLEOTIDE SEQUENCE [LARGE SCALE GENOMIC DNA]</scope>
    <source>
        <strain evidence="2">if_2019</strain>
        <tissue evidence="1">Muscle</tissue>
    </source>
</reference>
<protein>
    <recommendedName>
        <fullName evidence="3">Secreted protein</fullName>
    </recommendedName>
</protein>
<accession>A0ABV0T7M0</accession>
<dbReference type="EMBL" id="JAHRIQ010024081">
    <property type="protein sequence ID" value="MEQ2228736.1"/>
    <property type="molecule type" value="Genomic_DNA"/>
</dbReference>
<comment type="caution">
    <text evidence="1">The sequence shown here is derived from an EMBL/GenBank/DDBJ whole genome shotgun (WGS) entry which is preliminary data.</text>
</comment>
<evidence type="ECO:0000313" key="1">
    <source>
        <dbReference type="EMBL" id="MEQ2228736.1"/>
    </source>
</evidence>
<evidence type="ECO:0008006" key="3">
    <source>
        <dbReference type="Google" id="ProtNLM"/>
    </source>
</evidence>
<keyword evidence="2" id="KW-1185">Reference proteome</keyword>
<proteinExistence type="predicted"/>
<sequence length="107" mass="11417">MLGFMRLRLEFMLRLGLFHPGTALVGGLVWTRWTPLLYMARSPDRDGGFGVGAGGQGLDWGSSGNAGTRLGWCCSGLPVSTLEGRGPPPGSGGWLPFSGIGSWTWEY</sequence>
<evidence type="ECO:0000313" key="2">
    <source>
        <dbReference type="Proteomes" id="UP001482620"/>
    </source>
</evidence>
<dbReference type="Proteomes" id="UP001482620">
    <property type="component" value="Unassembled WGS sequence"/>
</dbReference>
<gene>
    <name evidence="1" type="ORF">ILYODFUR_011879</name>
</gene>
<organism evidence="1 2">
    <name type="scientific">Ilyodon furcidens</name>
    <name type="common">goldbreast splitfin</name>
    <dbReference type="NCBI Taxonomy" id="33524"/>
    <lineage>
        <taxon>Eukaryota</taxon>
        <taxon>Metazoa</taxon>
        <taxon>Chordata</taxon>
        <taxon>Craniata</taxon>
        <taxon>Vertebrata</taxon>
        <taxon>Euteleostomi</taxon>
        <taxon>Actinopterygii</taxon>
        <taxon>Neopterygii</taxon>
        <taxon>Teleostei</taxon>
        <taxon>Neoteleostei</taxon>
        <taxon>Acanthomorphata</taxon>
        <taxon>Ovalentaria</taxon>
        <taxon>Atherinomorphae</taxon>
        <taxon>Cyprinodontiformes</taxon>
        <taxon>Goodeidae</taxon>
        <taxon>Ilyodon</taxon>
    </lineage>
</organism>
<name>A0ABV0T7M0_9TELE</name>